<evidence type="ECO:0000256" key="2">
    <source>
        <dbReference type="SAM" id="Phobius"/>
    </source>
</evidence>
<keyword evidence="2" id="KW-0472">Membrane</keyword>
<proteinExistence type="predicted"/>
<feature type="transmembrane region" description="Helical" evidence="2">
    <location>
        <begin position="31"/>
        <end position="52"/>
    </location>
</feature>
<dbReference type="Pfam" id="PF14155">
    <property type="entry name" value="DUF4307"/>
    <property type="match status" value="1"/>
</dbReference>
<organism evidence="3 4">
    <name type="scientific">Micrococcus endophyticus</name>
    <dbReference type="NCBI Taxonomy" id="455343"/>
    <lineage>
        <taxon>Bacteria</taxon>
        <taxon>Bacillati</taxon>
        <taxon>Actinomycetota</taxon>
        <taxon>Actinomycetes</taxon>
        <taxon>Micrococcales</taxon>
        <taxon>Micrococcaceae</taxon>
        <taxon>Micrococcus</taxon>
    </lineage>
</organism>
<dbReference type="EMBL" id="JACHMW010000001">
    <property type="protein sequence ID" value="MBB5848851.1"/>
    <property type="molecule type" value="Genomic_DNA"/>
</dbReference>
<evidence type="ECO:0000313" key="3">
    <source>
        <dbReference type="EMBL" id="MBB5848851.1"/>
    </source>
</evidence>
<comment type="caution">
    <text evidence="3">The sequence shown here is derived from an EMBL/GenBank/DDBJ whole genome shotgun (WGS) entry which is preliminary data.</text>
</comment>
<keyword evidence="2" id="KW-0812">Transmembrane</keyword>
<dbReference type="InterPro" id="IPR025443">
    <property type="entry name" value="DUF4307"/>
</dbReference>
<evidence type="ECO:0000256" key="1">
    <source>
        <dbReference type="SAM" id="MobiDB-lite"/>
    </source>
</evidence>
<dbReference type="AlphaFoldDB" id="A0A7W9N160"/>
<protein>
    <recommendedName>
        <fullName evidence="5">DUF4307 domain-containing protein</fullName>
    </recommendedName>
</protein>
<name>A0A7W9N160_9MICC</name>
<gene>
    <name evidence="3" type="ORF">HDA33_001415</name>
</gene>
<accession>A0A7W9N160</accession>
<dbReference type="Proteomes" id="UP000567246">
    <property type="component" value="Unassembled WGS sequence"/>
</dbReference>
<evidence type="ECO:0000313" key="4">
    <source>
        <dbReference type="Proteomes" id="UP000567246"/>
    </source>
</evidence>
<reference evidence="3 4" key="1">
    <citation type="submission" date="2020-08" db="EMBL/GenBank/DDBJ databases">
        <title>Sequencing the genomes of 1000 actinobacteria strains.</title>
        <authorList>
            <person name="Klenk H.-P."/>
        </authorList>
    </citation>
    <scope>NUCLEOTIDE SEQUENCE [LARGE SCALE GENOMIC DNA]</scope>
    <source>
        <strain evidence="3 4">DSM 17945</strain>
    </source>
</reference>
<sequence length="148" mass="16089">MSHHAHAVHAQDPTLANRYGTDQDRPSRRRLWVGLGVLGLLGAVLLAVWLGLNLSVGNIEYKDVGYTIEDDGNATVTFQVLVPEGVQAECDVLVMDSHAAPVGFRTVRLVSVPQDQRDTPSDAQQVYTVDVRTVVRGDSGVVEACRKL</sequence>
<keyword evidence="4" id="KW-1185">Reference proteome</keyword>
<keyword evidence="2" id="KW-1133">Transmembrane helix</keyword>
<dbReference type="RefSeq" id="WP_158495095.1">
    <property type="nucleotide sequence ID" value="NZ_BAABAG010000004.1"/>
</dbReference>
<feature type="region of interest" description="Disordered" evidence="1">
    <location>
        <begin position="1"/>
        <end position="24"/>
    </location>
</feature>
<evidence type="ECO:0008006" key="5">
    <source>
        <dbReference type="Google" id="ProtNLM"/>
    </source>
</evidence>